<gene>
    <name evidence="2" type="primary">Dsim\GD27408</name>
    <name evidence="2" type="ORF">Dsimw501_GD27408</name>
</gene>
<feature type="compositionally biased region" description="Basic and acidic residues" evidence="1">
    <location>
        <begin position="54"/>
        <end position="67"/>
    </location>
</feature>
<dbReference type="Proteomes" id="UP000035880">
    <property type="component" value="Chromosome 2L"/>
</dbReference>
<evidence type="ECO:0000313" key="2">
    <source>
        <dbReference type="EMBL" id="KMY88492.1"/>
    </source>
</evidence>
<dbReference type="EMBL" id="CM002910">
    <property type="protein sequence ID" value="KMY88492.1"/>
    <property type="molecule type" value="Genomic_DNA"/>
</dbReference>
<dbReference type="KEGG" id="dsi:Dsimw501_GD27408"/>
<dbReference type="OrthoDB" id="21144at2759"/>
<protein>
    <submittedName>
        <fullName evidence="2">Uncharacterized protein</fullName>
    </submittedName>
</protein>
<feature type="region of interest" description="Disordered" evidence="1">
    <location>
        <begin position="46"/>
        <end position="162"/>
    </location>
</feature>
<feature type="compositionally biased region" description="Low complexity" evidence="1">
    <location>
        <begin position="90"/>
        <end position="102"/>
    </location>
</feature>
<proteinExistence type="predicted"/>
<organism evidence="2">
    <name type="scientific">Drosophila simulans</name>
    <name type="common">Fruit fly</name>
    <dbReference type="NCBI Taxonomy" id="7240"/>
    <lineage>
        <taxon>Eukaryota</taxon>
        <taxon>Metazoa</taxon>
        <taxon>Ecdysozoa</taxon>
        <taxon>Arthropoda</taxon>
        <taxon>Hexapoda</taxon>
        <taxon>Insecta</taxon>
        <taxon>Pterygota</taxon>
        <taxon>Neoptera</taxon>
        <taxon>Endopterygota</taxon>
        <taxon>Diptera</taxon>
        <taxon>Brachycera</taxon>
        <taxon>Muscomorpha</taxon>
        <taxon>Ephydroidea</taxon>
        <taxon>Drosophilidae</taxon>
        <taxon>Drosophila</taxon>
        <taxon>Sophophora</taxon>
    </lineage>
</organism>
<sequence>MLSMLIYRLPAAPADIEQLASPRSSHLSCELTTSLARLRRLTVTTTKSGIPLPKTDRQRIQLRRQDPQRPNSKKTPECRNAIPLLGARSQHQQLQQQQQSLAMPPPPPPPYNVPPLGSIYSHHQGTAGSRHLNHMHGKTTGPQERWFPDCHPATKQQMQSGS</sequence>
<reference evidence="2" key="3">
    <citation type="submission" date="2015-04" db="EMBL/GenBank/DDBJ databases">
        <authorList>
            <consortium name="FlyBase"/>
        </authorList>
    </citation>
    <scope>NUCLEOTIDE SEQUENCE</scope>
    <source>
        <strain evidence="2">W501</strain>
    </source>
</reference>
<dbReference type="Bgee" id="FBgn0268698">
    <property type="expression patterns" value="Expressed in embryo and 3 other cell types or tissues"/>
</dbReference>
<reference evidence="2" key="2">
    <citation type="submission" date="2014-06" db="EMBL/GenBank/DDBJ databases">
        <authorList>
            <person name="Hu T."/>
            <person name="Eisen M.B."/>
            <person name="Thornton K.R."/>
            <person name="Andolfatto P."/>
        </authorList>
    </citation>
    <scope>NUCLEOTIDE SEQUENCE</scope>
    <source>
        <strain evidence="2">W501</strain>
    </source>
</reference>
<evidence type="ECO:0000256" key="1">
    <source>
        <dbReference type="SAM" id="MobiDB-lite"/>
    </source>
</evidence>
<dbReference type="AlphaFoldDB" id="A0A0J9QWP0"/>
<feature type="compositionally biased region" description="Pro residues" evidence="1">
    <location>
        <begin position="103"/>
        <end position="113"/>
    </location>
</feature>
<name>A0A0J9QWP0_DROSI</name>
<accession>A0A0J9QWP0</accession>
<reference evidence="2" key="1">
    <citation type="journal article" date="2013" name="Genome Res.">
        <title>A second-generation assembly of the Drosophila simulans genome provides new insights into patterns of lineage-specific divergence.</title>
        <authorList>
            <person name="Hu T.T."/>
            <person name="Eisen M.B."/>
            <person name="Thornton K.R."/>
            <person name="Andolfatto P."/>
        </authorList>
    </citation>
    <scope>NUCLEOTIDE SEQUENCE [LARGE SCALE GENOMIC DNA]</scope>
    <source>
        <strain evidence="2">W501</strain>
    </source>
</reference>